<dbReference type="STRING" id="1292034.OR37_01110"/>
<dbReference type="InterPro" id="IPR016516">
    <property type="entry name" value="UCP07580"/>
</dbReference>
<name>R0D2P7_CAUVI</name>
<comment type="caution">
    <text evidence="1">The sequence shown here is derived from an EMBL/GenBank/DDBJ whole genome shotgun (WGS) entry which is preliminary data.</text>
</comment>
<dbReference type="RefSeq" id="WP_004616752.1">
    <property type="nucleotide sequence ID" value="NZ_APMP01000004.1"/>
</dbReference>
<dbReference type="EMBL" id="APMP01000004">
    <property type="protein sequence ID" value="ENZ82916.1"/>
    <property type="molecule type" value="Genomic_DNA"/>
</dbReference>
<dbReference type="AlphaFoldDB" id="R0D2P7"/>
<dbReference type="GO" id="GO:0016787">
    <property type="term" value="F:hydrolase activity"/>
    <property type="evidence" value="ECO:0007669"/>
    <property type="project" value="UniProtKB-KW"/>
</dbReference>
<dbReference type="Proteomes" id="UP000013063">
    <property type="component" value="Unassembled WGS sequence"/>
</dbReference>
<sequence length="280" mass="32394">MRAFGGPADLEIKPRNVEFGRGVNYERWWCGGDPVVTAFFNALSLTFPQGESFFVNSVRRYLPELSEPLRGQVEEFAQQEAYHSREHMAFNRQVAAGGYETKEIDALIRKDIQVSKDAGPEVELAVTAALEHFTGIFAHAWLSDPRHFKDFPEDLRRLWQWHSIEEIEHKGVAFDTFLFATRDLSPFKRWLFRTMVMGKVTFEFWKERFRDIGLLLKQDGLDNATSWRRLVGYLVARPGLFRQVLGPYLAWYAPGFHPWRHDDRALAAQAEASLSLVLAR</sequence>
<evidence type="ECO:0000313" key="1">
    <source>
        <dbReference type="EMBL" id="ENZ82916.1"/>
    </source>
</evidence>
<gene>
    <name evidence="1" type="ORF">OR37_01110</name>
</gene>
<accession>R0D2P7</accession>
<dbReference type="OrthoDB" id="4760165at2"/>
<dbReference type="PIRSF" id="PIRSF007580">
    <property type="entry name" value="UCP07580"/>
    <property type="match status" value="1"/>
</dbReference>
<dbReference type="PANTHER" id="PTHR39456">
    <property type="entry name" value="METAL-DEPENDENT HYDROLASE"/>
    <property type="match status" value="1"/>
</dbReference>
<reference evidence="1 2" key="1">
    <citation type="journal article" date="2013" name="Genome Announc.">
        <title>Draft Genome Sequence for Caulobacter sp. Strain OR37, a Bacterium Tolerant to Heavy Metals.</title>
        <authorList>
            <person name="Utturkar S.M."/>
            <person name="Bollmann A."/>
            <person name="Brzoska R.M."/>
            <person name="Klingeman D.M."/>
            <person name="Epstein S.E."/>
            <person name="Palumbo A.V."/>
            <person name="Brown S.D."/>
        </authorList>
    </citation>
    <scope>NUCLEOTIDE SEQUENCE [LARGE SCALE GENOMIC DNA]</scope>
    <source>
        <strain evidence="1 2">OR37</strain>
    </source>
</reference>
<keyword evidence="2" id="KW-1185">Reference proteome</keyword>
<dbReference type="Pfam" id="PF10118">
    <property type="entry name" value="Metal_hydrol"/>
    <property type="match status" value="1"/>
</dbReference>
<dbReference type="PANTHER" id="PTHR39456:SF1">
    <property type="entry name" value="METAL-DEPENDENT HYDROLASE"/>
    <property type="match status" value="1"/>
</dbReference>
<organism evidence="1 2">
    <name type="scientific">Caulobacter vibrioides OR37</name>
    <dbReference type="NCBI Taxonomy" id="1292034"/>
    <lineage>
        <taxon>Bacteria</taxon>
        <taxon>Pseudomonadati</taxon>
        <taxon>Pseudomonadota</taxon>
        <taxon>Alphaproteobacteria</taxon>
        <taxon>Caulobacterales</taxon>
        <taxon>Caulobacteraceae</taxon>
        <taxon>Caulobacter</taxon>
    </lineage>
</organism>
<evidence type="ECO:0000313" key="2">
    <source>
        <dbReference type="Proteomes" id="UP000013063"/>
    </source>
</evidence>
<keyword evidence="1" id="KW-0378">Hydrolase</keyword>
<dbReference type="eggNOG" id="COG3687">
    <property type="taxonomic scope" value="Bacteria"/>
</dbReference>
<protein>
    <submittedName>
        <fullName evidence="1">Putative metal-dependent hydrolase</fullName>
    </submittedName>
</protein>
<proteinExistence type="predicted"/>
<dbReference type="PATRIC" id="fig|1292034.3.peg.1098"/>